<dbReference type="Proteomes" id="UP001187203">
    <property type="component" value="Unassembled WGS sequence"/>
</dbReference>
<dbReference type="Gene3D" id="3.40.50.720">
    <property type="entry name" value="NAD(P)-binding Rossmann-like Domain"/>
    <property type="match status" value="1"/>
</dbReference>
<keyword evidence="2" id="KW-0548">Nucleotidyltransferase</keyword>
<accession>A0ABU3YY73</accession>
<proteinExistence type="predicted"/>
<dbReference type="GO" id="GO:0016779">
    <property type="term" value="F:nucleotidyltransferase activity"/>
    <property type="evidence" value="ECO:0007669"/>
    <property type="project" value="UniProtKB-KW"/>
</dbReference>
<keyword evidence="2" id="KW-0808">Transferase</keyword>
<comment type="caution">
    <text evidence="2">The sequence shown here is derived from an EMBL/GenBank/DDBJ whole genome shotgun (WGS) entry which is preliminary data.</text>
</comment>
<dbReference type="EMBL" id="JAWJWI010000049">
    <property type="protein sequence ID" value="MDV4190786.1"/>
    <property type="molecule type" value="Genomic_DNA"/>
</dbReference>
<reference evidence="3" key="1">
    <citation type="journal article" date="2023" name="Int. J. Mol. Sci.">
        <title>Genomic and Metabolic Characterization of Plant Growth-Promoting Rhizobacteria Isolated from Nodules of Clovers Grown in Non-Farmed Soil.</title>
        <authorList>
            <person name="Wojcik M."/>
            <person name="Koper P."/>
            <person name="Zebracki K."/>
            <person name="Marczak M."/>
            <person name="Mazur A."/>
        </authorList>
    </citation>
    <scope>NUCLEOTIDE SEQUENCE [LARGE SCALE GENOMIC DNA]</scope>
    <source>
        <strain evidence="3">KB12</strain>
    </source>
</reference>
<gene>
    <name evidence="2" type="ORF">R1523_35735</name>
</gene>
<dbReference type="Pfam" id="PF00899">
    <property type="entry name" value="ThiF"/>
    <property type="match status" value="1"/>
</dbReference>
<evidence type="ECO:0000313" key="2">
    <source>
        <dbReference type="EMBL" id="MDV4190786.1"/>
    </source>
</evidence>
<dbReference type="InterPro" id="IPR035985">
    <property type="entry name" value="Ubiquitin-activating_enz"/>
</dbReference>
<evidence type="ECO:0000313" key="3">
    <source>
        <dbReference type="Proteomes" id="UP001187203"/>
    </source>
</evidence>
<feature type="domain" description="THIF-type NAD/FAD binding fold" evidence="1">
    <location>
        <begin position="208"/>
        <end position="450"/>
    </location>
</feature>
<organism evidence="2 3">
    <name type="scientific">Rhizobium brockwellii</name>
    <dbReference type="NCBI Taxonomy" id="3019932"/>
    <lineage>
        <taxon>Bacteria</taxon>
        <taxon>Pseudomonadati</taxon>
        <taxon>Pseudomonadota</taxon>
        <taxon>Alphaproteobacteria</taxon>
        <taxon>Hyphomicrobiales</taxon>
        <taxon>Rhizobiaceae</taxon>
        <taxon>Rhizobium/Agrobacterium group</taxon>
        <taxon>Rhizobium</taxon>
    </lineage>
</organism>
<keyword evidence="3" id="KW-1185">Reference proteome</keyword>
<evidence type="ECO:0000259" key="1">
    <source>
        <dbReference type="Pfam" id="PF00899"/>
    </source>
</evidence>
<dbReference type="InterPro" id="IPR000594">
    <property type="entry name" value="ThiF_NAD_FAD-bd"/>
</dbReference>
<dbReference type="RefSeq" id="WP_130714141.1">
    <property type="nucleotide sequence ID" value="NZ_JAWJWG010000031.1"/>
</dbReference>
<protein>
    <submittedName>
        <fullName evidence="2">ThiF family adenylyltransferase</fullName>
    </submittedName>
</protein>
<name>A0ABU3YY73_9HYPH</name>
<sequence length="488" mass="52826">MTDLAFGDRHSRAVLGLGLNAEPKIVRIYAGKLAGSISRQHLLVCLINLIARLHGSVKAIQLQAEDHLVVALPHIRGKILAFEAMASLAVWVNGGRIPVCPLGDVADIVIDISAGHQHDADLYAWGSGWKSWVGSTPASFVRVEDRRDCLGPYFAAALVAGELFKRSKGLIKGRFAENEAHSLWSGASGDWDLLPDGPRVDGGSIPDCYLIGAGAVGQGVVNVLGASNLARAYAVTVDHDHHDKEGTNLNRCFLAGVGDIDKPKVDVVRRYREISGLAGFEFHGTLNDYLVAEKADLAQRLLEKEQRDVYELVISAVDINQSRQDIQGLRPRIVVGGSTDGLRAQSVWYGLDEKAECLGCWNQPDNSKARAMAVEAELRAMTEDQQRQRLVGNVNDLDAALAFLNDPEPRCGRLGEADIRAFASSVSPEFSVSFVSMASAVMTAARVLTLGLSGEQTKLRRSKSIFHFRSLKCDDATTALRQACPHCG</sequence>
<dbReference type="SUPFAM" id="SSF69572">
    <property type="entry name" value="Activating enzymes of the ubiquitin-like proteins"/>
    <property type="match status" value="1"/>
</dbReference>